<proteinExistence type="predicted"/>
<organism evidence="1 2">
    <name type="scientific">Euproctis pseudoconspersa nucleopolyhedrovirus</name>
    <dbReference type="NCBI Taxonomy" id="307467"/>
    <lineage>
        <taxon>Viruses</taxon>
        <taxon>Viruses incertae sedis</taxon>
        <taxon>Naldaviricetes</taxon>
        <taxon>Lefavirales</taxon>
        <taxon>Baculoviridae</taxon>
        <taxon>Alphabaculovirus</taxon>
        <taxon>Alphabaculovirus eupseudoconspersae</taxon>
    </lineage>
</organism>
<evidence type="ECO:0000313" key="2">
    <source>
        <dbReference type="Proteomes" id="UP000203846"/>
    </source>
</evidence>
<dbReference type="RefSeq" id="YP_002854719.1">
    <property type="nucleotide sequence ID" value="NC_012639.1"/>
</dbReference>
<protein>
    <recommendedName>
        <fullName evidence="3">Ac19</fullName>
    </recommendedName>
</protein>
<dbReference type="GeneID" id="7804664"/>
<keyword evidence="2" id="KW-1185">Reference proteome</keyword>
<dbReference type="Proteomes" id="UP000203846">
    <property type="component" value="Segment"/>
</dbReference>
<dbReference type="OrthoDB" id="19035at10239"/>
<name>C3TX17_9ABAC</name>
<dbReference type="Pfam" id="PF07346">
    <property type="entry name" value="DUF1477"/>
    <property type="match status" value="1"/>
</dbReference>
<accession>C3TX17</accession>
<dbReference type="KEGG" id="vg:7804664"/>
<sequence length="122" mass="13783">MAPLLTNRNSSGGTSVANVETVASFVDVLRSIDFSQGNGKRFFYNLCYRFVCIALSKSPSVPLITLKTAFDTIVEIERFVFAKSRLLHYIVAFLIAHSDGDNLQCLINLRLLDYFLNNYQIH</sequence>
<reference evidence="1 2" key="1">
    <citation type="journal article" date="2009" name="Virus Genes">
        <title>Morphology and genome of Euproctis pseudoconspersa nucleopolyhedrovirus.</title>
        <authorList>
            <person name="Tang X.D."/>
            <person name="Xiao Q."/>
            <person name="Ma X.C."/>
            <person name="Zhu Z.R."/>
            <person name="Zhang C.X."/>
        </authorList>
    </citation>
    <scope>NUCLEOTIDE SEQUENCE [LARGE SCALE GENOMIC DNA]</scope>
    <source>
        <strain evidence="1 2">Hangzhou</strain>
    </source>
</reference>
<dbReference type="EMBL" id="FJ227128">
    <property type="protein sequence ID" value="ACO53559.1"/>
    <property type="molecule type" value="Genomic_DNA"/>
</dbReference>
<dbReference type="InterPro" id="IPR009946">
    <property type="entry name" value="AcMNPV_Orf4"/>
</dbReference>
<evidence type="ECO:0008006" key="3">
    <source>
        <dbReference type="Google" id="ProtNLM"/>
    </source>
</evidence>
<evidence type="ECO:0000313" key="1">
    <source>
        <dbReference type="EMBL" id="ACO53559.1"/>
    </source>
</evidence>